<accession>A0A448WMJ6</accession>
<protein>
    <submittedName>
        <fullName evidence="1">Uncharacterized protein</fullName>
    </submittedName>
</protein>
<comment type="caution">
    <text evidence="1">The sequence shown here is derived from an EMBL/GenBank/DDBJ whole genome shotgun (WGS) entry which is preliminary data.</text>
</comment>
<dbReference type="EMBL" id="CAAALY010024735">
    <property type="protein sequence ID" value="VEL15479.1"/>
    <property type="molecule type" value="Genomic_DNA"/>
</dbReference>
<keyword evidence="2" id="KW-1185">Reference proteome</keyword>
<proteinExistence type="predicted"/>
<gene>
    <name evidence="1" type="ORF">PXEA_LOCUS8919</name>
</gene>
<dbReference type="Proteomes" id="UP000784294">
    <property type="component" value="Unassembled WGS sequence"/>
</dbReference>
<dbReference type="AlphaFoldDB" id="A0A448WMJ6"/>
<organism evidence="1 2">
    <name type="scientific">Protopolystoma xenopodis</name>
    <dbReference type="NCBI Taxonomy" id="117903"/>
    <lineage>
        <taxon>Eukaryota</taxon>
        <taxon>Metazoa</taxon>
        <taxon>Spiralia</taxon>
        <taxon>Lophotrochozoa</taxon>
        <taxon>Platyhelminthes</taxon>
        <taxon>Monogenea</taxon>
        <taxon>Polyopisthocotylea</taxon>
        <taxon>Polystomatidea</taxon>
        <taxon>Polystomatidae</taxon>
        <taxon>Protopolystoma</taxon>
    </lineage>
</organism>
<sequence>MAKRCDRGGRHLLLMETREELRDGECITQAKVTRRRVACREGFIRRRVVNQKTDPADSGSQLVVHLISNRLEGCKCRQVIHTKYCPSSKLLRSGLKSGCSIPHYHSQALKMAIWSGIHHVQYAEDTGLK</sequence>
<evidence type="ECO:0000313" key="1">
    <source>
        <dbReference type="EMBL" id="VEL15479.1"/>
    </source>
</evidence>
<reference evidence="1" key="1">
    <citation type="submission" date="2018-11" db="EMBL/GenBank/DDBJ databases">
        <authorList>
            <consortium name="Pathogen Informatics"/>
        </authorList>
    </citation>
    <scope>NUCLEOTIDE SEQUENCE</scope>
</reference>
<name>A0A448WMJ6_9PLAT</name>
<evidence type="ECO:0000313" key="2">
    <source>
        <dbReference type="Proteomes" id="UP000784294"/>
    </source>
</evidence>